<dbReference type="GeneTree" id="ENSGT00940000161628"/>
<proteinExistence type="predicted"/>
<evidence type="ECO:0000313" key="1">
    <source>
        <dbReference type="Ensembl" id="ENSLLEP00000015381.1"/>
    </source>
</evidence>
<protein>
    <submittedName>
        <fullName evidence="1">Uncharacterized protein</fullName>
    </submittedName>
</protein>
<dbReference type="OrthoDB" id="2014201at2759"/>
<dbReference type="AlphaFoldDB" id="A0A8C5ML54"/>
<name>A0A8C5ML54_9ANUR</name>
<keyword evidence="2" id="KW-1185">Reference proteome</keyword>
<dbReference type="Proteomes" id="UP000694569">
    <property type="component" value="Unplaced"/>
</dbReference>
<dbReference type="Gene3D" id="3.90.550.10">
    <property type="entry name" value="Spore Coat Polysaccharide Biosynthesis Protein SpsA, Chain A"/>
    <property type="match status" value="1"/>
</dbReference>
<dbReference type="PANTHER" id="PTHR11183">
    <property type="entry name" value="GLYCOGENIN SUBFAMILY MEMBER"/>
    <property type="match status" value="1"/>
</dbReference>
<sequence>VQCVSMSESTAVKPPLHIYRPPSAVGGVFVFKPSVETFGRPLQFAESHGSFAGGDQGLLNSFFNVWAVSDISKPLLSNYNRSISSLYTYRPAFQQSGSEAMVVHFIGTVKPWNLKYNPLAKCHLSFPALWWGALVLNVLPASSEITPKSQLSWS</sequence>
<reference evidence="1" key="1">
    <citation type="submission" date="2025-08" db="UniProtKB">
        <authorList>
            <consortium name="Ensembl"/>
        </authorList>
    </citation>
    <scope>IDENTIFICATION</scope>
</reference>
<dbReference type="Ensembl" id="ENSLLET00000015968.1">
    <property type="protein sequence ID" value="ENSLLEP00000015381.1"/>
    <property type="gene ID" value="ENSLLEG00000009789.1"/>
</dbReference>
<organism evidence="1 2">
    <name type="scientific">Leptobrachium leishanense</name>
    <name type="common">Leishan spiny toad</name>
    <dbReference type="NCBI Taxonomy" id="445787"/>
    <lineage>
        <taxon>Eukaryota</taxon>
        <taxon>Metazoa</taxon>
        <taxon>Chordata</taxon>
        <taxon>Craniata</taxon>
        <taxon>Vertebrata</taxon>
        <taxon>Euteleostomi</taxon>
        <taxon>Amphibia</taxon>
        <taxon>Batrachia</taxon>
        <taxon>Anura</taxon>
        <taxon>Pelobatoidea</taxon>
        <taxon>Megophryidae</taxon>
        <taxon>Leptobrachium</taxon>
    </lineage>
</organism>
<accession>A0A8C5ML54</accession>
<dbReference type="SUPFAM" id="SSF53448">
    <property type="entry name" value="Nucleotide-diphospho-sugar transferases"/>
    <property type="match status" value="1"/>
</dbReference>
<evidence type="ECO:0000313" key="2">
    <source>
        <dbReference type="Proteomes" id="UP000694569"/>
    </source>
</evidence>
<dbReference type="InterPro" id="IPR029044">
    <property type="entry name" value="Nucleotide-diphossugar_trans"/>
</dbReference>
<dbReference type="InterPro" id="IPR050587">
    <property type="entry name" value="GNT1/Glycosyltrans_8"/>
</dbReference>
<reference evidence="1" key="2">
    <citation type="submission" date="2025-09" db="UniProtKB">
        <authorList>
            <consortium name="Ensembl"/>
        </authorList>
    </citation>
    <scope>IDENTIFICATION</scope>
</reference>